<evidence type="ECO:0000256" key="1">
    <source>
        <dbReference type="ARBA" id="ARBA00000213"/>
    </source>
</evidence>
<evidence type="ECO:0000259" key="13">
    <source>
        <dbReference type="PROSITE" id="PS52039"/>
    </source>
</evidence>
<dbReference type="InterPro" id="IPR013497">
    <property type="entry name" value="Topo_IA_cen"/>
</dbReference>
<dbReference type="PROSITE" id="PS52039">
    <property type="entry name" value="TOPO_IA_2"/>
    <property type="match status" value="1"/>
</dbReference>
<dbReference type="Proteomes" id="UP000250166">
    <property type="component" value="Unassembled WGS sequence"/>
</dbReference>
<dbReference type="Gene3D" id="1.10.460.10">
    <property type="entry name" value="Topoisomerase I, domain 2"/>
    <property type="match status" value="1"/>
</dbReference>
<dbReference type="SUPFAM" id="SSF56712">
    <property type="entry name" value="Prokaryotic type I DNA topoisomerase"/>
    <property type="match status" value="1"/>
</dbReference>
<evidence type="ECO:0000313" key="15">
    <source>
        <dbReference type="Proteomes" id="UP000250166"/>
    </source>
</evidence>
<name>A0A2X3ERR7_9HELI</name>
<gene>
    <name evidence="14" type="primary">topA_3</name>
    <name evidence="14" type="ORF">NCTC13102_02242</name>
</gene>
<dbReference type="GO" id="GO:0043597">
    <property type="term" value="C:cytoplasmic replication fork"/>
    <property type="evidence" value="ECO:0007669"/>
    <property type="project" value="TreeGrafter"/>
</dbReference>
<keyword evidence="5" id="KW-0238">DNA-binding</keyword>
<evidence type="ECO:0000256" key="2">
    <source>
        <dbReference type="ARBA" id="ARBA00009446"/>
    </source>
</evidence>
<evidence type="ECO:0000256" key="6">
    <source>
        <dbReference type="ARBA" id="ARBA00023235"/>
    </source>
</evidence>
<dbReference type="InterPro" id="IPR013824">
    <property type="entry name" value="Topo_IA_cen_sub1"/>
</dbReference>
<evidence type="ECO:0000256" key="3">
    <source>
        <dbReference type="ARBA" id="ARBA00012891"/>
    </source>
</evidence>
<dbReference type="GO" id="GO:0006310">
    <property type="term" value="P:DNA recombination"/>
    <property type="evidence" value="ECO:0007669"/>
    <property type="project" value="TreeGrafter"/>
</dbReference>
<dbReference type="GO" id="GO:0003677">
    <property type="term" value="F:DNA binding"/>
    <property type="evidence" value="ECO:0007669"/>
    <property type="project" value="UniProtKB-KW"/>
</dbReference>
<dbReference type="InterPro" id="IPR013825">
    <property type="entry name" value="Topo_IA_cen_sub2"/>
</dbReference>
<feature type="domain" description="Toprim" evidence="12">
    <location>
        <begin position="1"/>
        <end position="136"/>
    </location>
</feature>
<dbReference type="Gene3D" id="2.70.20.10">
    <property type="entry name" value="Topoisomerase I, domain 3"/>
    <property type="match status" value="1"/>
</dbReference>
<evidence type="ECO:0000259" key="12">
    <source>
        <dbReference type="PROSITE" id="PS50880"/>
    </source>
</evidence>
<dbReference type="Gene3D" id="1.10.290.10">
    <property type="entry name" value="Topoisomerase I, domain 4"/>
    <property type="match status" value="1"/>
</dbReference>
<evidence type="ECO:0000256" key="10">
    <source>
        <dbReference type="ARBA" id="ARBA00032877"/>
    </source>
</evidence>
<evidence type="ECO:0000256" key="5">
    <source>
        <dbReference type="ARBA" id="ARBA00023125"/>
    </source>
</evidence>
<feature type="compositionally biased region" description="Basic and acidic residues" evidence="11">
    <location>
        <begin position="446"/>
        <end position="467"/>
    </location>
</feature>
<dbReference type="SMART" id="SM00437">
    <property type="entry name" value="TOP1Ac"/>
    <property type="match status" value="1"/>
</dbReference>
<dbReference type="InterPro" id="IPR000380">
    <property type="entry name" value="Topo_IA"/>
</dbReference>
<dbReference type="PRINTS" id="PR00417">
    <property type="entry name" value="PRTPISMRASEI"/>
</dbReference>
<dbReference type="EMBL" id="UAWL01000031">
    <property type="protein sequence ID" value="SQC36435.1"/>
    <property type="molecule type" value="Genomic_DNA"/>
</dbReference>
<dbReference type="Gene3D" id="3.40.50.140">
    <property type="match status" value="1"/>
</dbReference>
<evidence type="ECO:0000256" key="11">
    <source>
        <dbReference type="SAM" id="MobiDB-lite"/>
    </source>
</evidence>
<dbReference type="GO" id="GO:0006265">
    <property type="term" value="P:DNA topological change"/>
    <property type="evidence" value="ECO:0007669"/>
    <property type="project" value="InterPro"/>
</dbReference>
<evidence type="ECO:0000256" key="9">
    <source>
        <dbReference type="ARBA" id="ARBA00032235"/>
    </source>
</evidence>
<dbReference type="EC" id="5.6.2.1" evidence="3"/>
<keyword evidence="4" id="KW-0799">Topoisomerase</keyword>
<dbReference type="InterPro" id="IPR003602">
    <property type="entry name" value="Topo_IA_DNA-bd_dom"/>
</dbReference>
<dbReference type="GO" id="GO:0006281">
    <property type="term" value="P:DNA repair"/>
    <property type="evidence" value="ECO:0007669"/>
    <property type="project" value="TreeGrafter"/>
</dbReference>
<keyword evidence="6 14" id="KW-0413">Isomerase</keyword>
<evidence type="ECO:0000256" key="4">
    <source>
        <dbReference type="ARBA" id="ARBA00023029"/>
    </source>
</evidence>
<sequence>MRLFIAEKPELGRSIAEAIQGTQEKKQGYILKGDCIITWAFGHILKLAEPQTYNQEYEKWNLASLPLNLPYPFRRIPLPQSEVQLKTILSLINKNEVTEIIHCGDADEEGQVLIDEILEYAKTNKPILRCLINDITPKAIQKAIENMQPNSNFKGLSESGYARSEADFLVGLNLTRLYTCLNQRNGGQGVVSIGRVQTPILALIVHRELEHKNHKSLEYFSINGDFYIQDTLIKAPLKLETEERITEESQALNIKNACERQEASLTITKEEKKEYPPLPFNLLELQAECSRLFGYSPDIVLETTQSLREKHKAISYNRSDCQYLPENLYTESPQIIECLKANFKEEIGQHNANTHIKSRAFDDSKLSAHYGIVPLQTKLDLNNLDTKELEIYKLIAKRFLMQFYPPCLYQSFKFSFNVKGYLFETTKRQDVDLGFKEFFKENHHSVEKPEESLKTEAESSKESKENPSDLNTLLDSQIAQCQSISLSKEKTKPRPLYTMTTLLKDLNQVSKYVKEERIKKLLLEKDKDKKGESGGIGTPATRSNHIKTLIAREYISVSKDKKQNIKVNPKGFKLIENLPSILSGVDMTALWYEQQKEIQKGSLSREEFLKGINAFILDLIHHNKESNMSVNQIEAKEQTKCPKCQKGILREIQGKYGKFFSCSEYQSGCDYKTKSINGKPDFNPQPKQEMQTSEYQCPECQKGFLIKKEGISKKTNKPYTWYGCSEWRSGCKFSCFEKEGKPNLEGNHKGG</sequence>
<dbReference type="Pfam" id="PF01131">
    <property type="entry name" value="Topoisom_bac"/>
    <property type="match status" value="1"/>
</dbReference>
<dbReference type="Pfam" id="PF01751">
    <property type="entry name" value="Toprim"/>
    <property type="match status" value="1"/>
</dbReference>
<dbReference type="InterPro" id="IPR003601">
    <property type="entry name" value="Topo_IA_2"/>
</dbReference>
<evidence type="ECO:0000256" key="8">
    <source>
        <dbReference type="ARBA" id="ARBA00031985"/>
    </source>
</evidence>
<comment type="catalytic activity">
    <reaction evidence="1">
        <text>ATP-independent breakage of single-stranded DNA, followed by passage and rejoining.</text>
        <dbReference type="EC" id="5.6.2.1"/>
    </reaction>
</comment>
<dbReference type="PANTHER" id="PTHR11390:SF21">
    <property type="entry name" value="DNA TOPOISOMERASE 3-ALPHA"/>
    <property type="match status" value="1"/>
</dbReference>
<dbReference type="PANTHER" id="PTHR11390">
    <property type="entry name" value="PROKARYOTIC DNA TOPOISOMERASE"/>
    <property type="match status" value="1"/>
</dbReference>
<dbReference type="SMART" id="SM00436">
    <property type="entry name" value="TOP1Bc"/>
    <property type="match status" value="1"/>
</dbReference>
<dbReference type="InterPro" id="IPR034144">
    <property type="entry name" value="TOPRIM_TopoIII"/>
</dbReference>
<dbReference type="InterPro" id="IPR023405">
    <property type="entry name" value="Topo_IA_core_domain"/>
</dbReference>
<protein>
    <recommendedName>
        <fullName evidence="3">DNA topoisomerase</fullName>
        <ecNumber evidence="3">5.6.2.1</ecNumber>
    </recommendedName>
    <alternativeName>
        <fullName evidence="10">Omega-protein</fullName>
    </alternativeName>
    <alternativeName>
        <fullName evidence="9">Relaxing enzyme</fullName>
    </alternativeName>
    <alternativeName>
        <fullName evidence="7">Swivelase</fullName>
    </alternativeName>
    <alternativeName>
        <fullName evidence="8">Untwisting enzyme</fullName>
    </alternativeName>
</protein>
<organism evidence="14 15">
    <name type="scientific">Helicobacter fennelliae</name>
    <dbReference type="NCBI Taxonomy" id="215"/>
    <lineage>
        <taxon>Bacteria</taxon>
        <taxon>Pseudomonadati</taxon>
        <taxon>Campylobacterota</taxon>
        <taxon>Epsilonproteobacteria</taxon>
        <taxon>Campylobacterales</taxon>
        <taxon>Helicobacteraceae</taxon>
        <taxon>Helicobacter</taxon>
    </lineage>
</organism>
<dbReference type="CDD" id="cd03362">
    <property type="entry name" value="TOPRIM_TopoIA_TopoIII"/>
    <property type="match status" value="1"/>
</dbReference>
<evidence type="ECO:0000313" key="14">
    <source>
        <dbReference type="EMBL" id="SQC36435.1"/>
    </source>
</evidence>
<dbReference type="InterPro" id="IPR013826">
    <property type="entry name" value="Topo_IA_cen_sub3"/>
</dbReference>
<dbReference type="InterPro" id="IPR006171">
    <property type="entry name" value="TOPRIM_dom"/>
</dbReference>
<dbReference type="RefSeq" id="WP_112059274.1">
    <property type="nucleotide sequence ID" value="NZ_UAWL01000031.1"/>
</dbReference>
<feature type="region of interest" description="Disordered" evidence="11">
    <location>
        <begin position="446"/>
        <end position="470"/>
    </location>
</feature>
<proteinExistence type="inferred from homology"/>
<dbReference type="NCBIfam" id="NF005829">
    <property type="entry name" value="PRK07726.1"/>
    <property type="match status" value="1"/>
</dbReference>
<feature type="domain" description="Topo IA-type catalytic" evidence="13">
    <location>
        <begin position="153"/>
        <end position="620"/>
    </location>
</feature>
<dbReference type="AlphaFoldDB" id="A0A2X3ERR7"/>
<reference evidence="14 15" key="1">
    <citation type="submission" date="2018-06" db="EMBL/GenBank/DDBJ databases">
        <authorList>
            <consortium name="Pathogen Informatics"/>
            <person name="Doyle S."/>
        </authorList>
    </citation>
    <scope>NUCLEOTIDE SEQUENCE [LARGE SCALE GENOMIC DNA]</scope>
    <source>
        <strain evidence="14 15">NCTC13102</strain>
    </source>
</reference>
<accession>A0A2X3ERR7</accession>
<evidence type="ECO:0000256" key="7">
    <source>
        <dbReference type="ARBA" id="ARBA00030003"/>
    </source>
</evidence>
<dbReference type="SMART" id="SM00493">
    <property type="entry name" value="TOPRIM"/>
    <property type="match status" value="1"/>
</dbReference>
<comment type="similarity">
    <text evidence="2">Belongs to the type IA topoisomerase family.</text>
</comment>
<dbReference type="PROSITE" id="PS50880">
    <property type="entry name" value="TOPRIM"/>
    <property type="match status" value="1"/>
</dbReference>
<dbReference type="GO" id="GO:0003917">
    <property type="term" value="F:DNA topoisomerase type I (single strand cut, ATP-independent) activity"/>
    <property type="evidence" value="ECO:0007669"/>
    <property type="project" value="UniProtKB-EC"/>
</dbReference>